<accession>A0ABX4MF22</accession>
<gene>
    <name evidence="4" type="primary">frr</name>
    <name evidence="4" type="ORF">MAGCAS_167</name>
</gene>
<dbReference type="Gene3D" id="3.30.1360.40">
    <property type="match status" value="1"/>
</dbReference>
<evidence type="ECO:0000256" key="2">
    <source>
        <dbReference type="ARBA" id="ARBA00022917"/>
    </source>
</evidence>
<dbReference type="PANTHER" id="PTHR20982:SF3">
    <property type="entry name" value="MITOCHONDRIAL RIBOSOME RECYCLING FACTOR PSEUDO 1"/>
    <property type="match status" value="1"/>
</dbReference>
<dbReference type="EMBL" id="NXGL01000027">
    <property type="protein sequence ID" value="PIM94983.1"/>
    <property type="molecule type" value="Genomic_DNA"/>
</dbReference>
<reference evidence="4" key="1">
    <citation type="submission" date="2017-09" db="EMBL/GenBank/DDBJ databases">
        <authorList>
            <person name="Campbell M.A."/>
            <person name="Lukasik P."/>
            <person name="Simon C."/>
            <person name="McCutcheon J.P."/>
        </authorList>
    </citation>
    <scope>NUCLEOTIDE SEQUENCE [LARGE SCALE GENOMIC DNA]</scope>
    <source>
        <strain evidence="4">MAGCAS</strain>
    </source>
</reference>
<evidence type="ECO:0000313" key="5">
    <source>
        <dbReference type="Proteomes" id="UP000229707"/>
    </source>
</evidence>
<dbReference type="Gene3D" id="1.10.132.20">
    <property type="entry name" value="Ribosome-recycling factor"/>
    <property type="match status" value="1"/>
</dbReference>
<protein>
    <submittedName>
        <fullName evidence="4">Ribosome recycling factor</fullName>
    </submittedName>
</protein>
<sequence>MFKTRLDYPNLTSKDICLQLNRSLLNLIKNFDHMSNKILPSRLNMSVINEIKTTQNQPLKTFYECSYISDTVIELRPICKLKINDIIPSLISNNLNINIKINKDHIKLSLPSITTQRRRIALNELSKTFEKYKTSIRTIRKEFINKIKLVKGICEDTRLSFLKQIDNDITKTIILLSDSYSRNKNRLLS</sequence>
<comment type="similarity">
    <text evidence="1">Belongs to the RRF family.</text>
</comment>
<proteinExistence type="inferred from homology"/>
<evidence type="ECO:0000259" key="3">
    <source>
        <dbReference type="Pfam" id="PF01765"/>
    </source>
</evidence>
<dbReference type="InterPro" id="IPR023584">
    <property type="entry name" value="Ribosome_recyc_fac_dom"/>
</dbReference>
<dbReference type="Proteomes" id="UP000229707">
    <property type="component" value="Unassembled WGS sequence"/>
</dbReference>
<evidence type="ECO:0000313" key="4">
    <source>
        <dbReference type="EMBL" id="PIM94983.1"/>
    </source>
</evidence>
<dbReference type="InterPro" id="IPR036191">
    <property type="entry name" value="RRF_sf"/>
</dbReference>
<organism evidence="4 5">
    <name type="scientific">Candidatus Hodgkinia cicadicola</name>
    <dbReference type="NCBI Taxonomy" id="573658"/>
    <lineage>
        <taxon>Bacteria</taxon>
        <taxon>Pseudomonadati</taxon>
        <taxon>Pseudomonadota</taxon>
        <taxon>Alphaproteobacteria</taxon>
        <taxon>Hyphomicrobiales</taxon>
        <taxon>Candidatus Hodgkinia</taxon>
    </lineage>
</organism>
<comment type="caution">
    <text evidence="4">The sequence shown here is derived from an EMBL/GenBank/DDBJ whole genome shotgun (WGS) entry which is preliminary data.</text>
</comment>
<dbReference type="PANTHER" id="PTHR20982">
    <property type="entry name" value="RIBOSOME RECYCLING FACTOR"/>
    <property type="match status" value="1"/>
</dbReference>
<keyword evidence="5" id="KW-1185">Reference proteome</keyword>
<dbReference type="SUPFAM" id="SSF55194">
    <property type="entry name" value="Ribosome recycling factor, RRF"/>
    <property type="match status" value="1"/>
</dbReference>
<feature type="domain" description="Ribosome recycling factor" evidence="3">
    <location>
        <begin position="35"/>
        <end position="184"/>
    </location>
</feature>
<evidence type="ECO:0000256" key="1">
    <source>
        <dbReference type="ARBA" id="ARBA00005912"/>
    </source>
</evidence>
<name>A0ABX4MF22_9HYPH</name>
<dbReference type="InterPro" id="IPR002661">
    <property type="entry name" value="Ribosome_recyc_fac"/>
</dbReference>
<dbReference type="Pfam" id="PF01765">
    <property type="entry name" value="RRF"/>
    <property type="match status" value="1"/>
</dbReference>
<keyword evidence="2" id="KW-0648">Protein biosynthesis</keyword>